<sequence>MIRKPTPVDIFLLILVSLIWASTFLAIKVCVDEIGPTWLVAIRVLVGFLAILPWIAWRGLVLPKGGGQWALTLSVALLSIIVPFFLIAWAELTIDSGVTALLMGMGPFFAMLLSHLATEDDRMNLFKVLAVMCGFAGVLTVIGPSAVGGLGDHLLAHAAVLGASLCYSVVGVFVRRVQGIPPTRFSGLILGLSAALLVPYALATGQPDWQGLSAEAIVALVYLGVFPTALGYILRYHLIRTIGQSYFALGLNLIPIFGVSLGALVLDEPVSLSLFVALALVVTGLFFGQRGARQASPPKASTTAATP</sequence>
<feature type="transmembrane region" description="Helical" evidence="5">
    <location>
        <begin position="185"/>
        <end position="202"/>
    </location>
</feature>
<evidence type="ECO:0000256" key="5">
    <source>
        <dbReference type="SAM" id="Phobius"/>
    </source>
</evidence>
<feature type="domain" description="EamA" evidence="6">
    <location>
        <begin position="157"/>
        <end position="287"/>
    </location>
</feature>
<comment type="caution">
    <text evidence="7">The sequence shown here is derived from an EMBL/GenBank/DDBJ whole genome shotgun (WGS) entry which is preliminary data.</text>
</comment>
<keyword evidence="8" id="KW-1185">Reference proteome</keyword>
<name>A0ABT3HA78_9HYPH</name>
<dbReference type="PANTHER" id="PTHR32322:SF9">
    <property type="entry name" value="AMINO-ACID METABOLITE EFFLUX PUMP-RELATED"/>
    <property type="match status" value="1"/>
</dbReference>
<feature type="domain" description="EamA" evidence="6">
    <location>
        <begin position="10"/>
        <end position="141"/>
    </location>
</feature>
<dbReference type="InterPro" id="IPR037185">
    <property type="entry name" value="EmrE-like"/>
</dbReference>
<accession>A0ABT3HA78</accession>
<keyword evidence="2 5" id="KW-0812">Transmembrane</keyword>
<feature type="transmembrane region" description="Helical" evidence="5">
    <location>
        <begin position="246"/>
        <end position="266"/>
    </location>
</feature>
<feature type="transmembrane region" description="Helical" evidence="5">
    <location>
        <begin position="69"/>
        <end position="90"/>
    </location>
</feature>
<dbReference type="InterPro" id="IPR050638">
    <property type="entry name" value="AA-Vitamin_Transporters"/>
</dbReference>
<reference evidence="8" key="1">
    <citation type="submission" date="2023-07" db="EMBL/GenBank/DDBJ databases">
        <title>Genome sequencing of Purple Non-Sulfur Bacteria from various extreme environments.</title>
        <authorList>
            <person name="Mayer M."/>
        </authorList>
    </citation>
    <scope>NUCLEOTIDE SEQUENCE [LARGE SCALE GENOMIC DNA]</scope>
    <source>
        <strain evidence="8">DSM 17935</strain>
    </source>
</reference>
<keyword evidence="3 5" id="KW-1133">Transmembrane helix</keyword>
<feature type="transmembrane region" description="Helical" evidence="5">
    <location>
        <begin position="272"/>
        <end position="288"/>
    </location>
</feature>
<gene>
    <name evidence="7" type="ORF">M2319_001560</name>
</gene>
<evidence type="ECO:0000259" key="6">
    <source>
        <dbReference type="Pfam" id="PF00892"/>
    </source>
</evidence>
<organism evidence="7 8">
    <name type="scientific">Rhodobium gokarnense</name>
    <dbReference type="NCBI Taxonomy" id="364296"/>
    <lineage>
        <taxon>Bacteria</taxon>
        <taxon>Pseudomonadati</taxon>
        <taxon>Pseudomonadota</taxon>
        <taxon>Alphaproteobacteria</taxon>
        <taxon>Hyphomicrobiales</taxon>
        <taxon>Rhodobiaceae</taxon>
        <taxon>Rhodobium</taxon>
    </lineage>
</organism>
<evidence type="ECO:0000256" key="2">
    <source>
        <dbReference type="ARBA" id="ARBA00022692"/>
    </source>
</evidence>
<dbReference type="InterPro" id="IPR000620">
    <property type="entry name" value="EamA_dom"/>
</dbReference>
<dbReference type="RefSeq" id="WP_264600890.1">
    <property type="nucleotide sequence ID" value="NZ_JAOQNS010000004.1"/>
</dbReference>
<dbReference type="PANTHER" id="PTHR32322">
    <property type="entry name" value="INNER MEMBRANE TRANSPORTER"/>
    <property type="match status" value="1"/>
</dbReference>
<feature type="transmembrane region" description="Helical" evidence="5">
    <location>
        <begin position="36"/>
        <end position="57"/>
    </location>
</feature>
<feature type="transmembrane region" description="Helical" evidence="5">
    <location>
        <begin position="154"/>
        <end position="173"/>
    </location>
</feature>
<dbReference type="EMBL" id="JAOQNS010000004">
    <property type="protein sequence ID" value="MCW2307229.1"/>
    <property type="molecule type" value="Genomic_DNA"/>
</dbReference>
<evidence type="ECO:0000313" key="7">
    <source>
        <dbReference type="EMBL" id="MCW2307229.1"/>
    </source>
</evidence>
<evidence type="ECO:0000313" key="8">
    <source>
        <dbReference type="Proteomes" id="UP001209755"/>
    </source>
</evidence>
<dbReference type="Proteomes" id="UP001209755">
    <property type="component" value="Unassembled WGS sequence"/>
</dbReference>
<comment type="subcellular location">
    <subcellularLocation>
        <location evidence="1">Membrane</location>
        <topology evidence="1">Multi-pass membrane protein</topology>
    </subcellularLocation>
</comment>
<evidence type="ECO:0000256" key="1">
    <source>
        <dbReference type="ARBA" id="ARBA00004141"/>
    </source>
</evidence>
<dbReference type="Pfam" id="PF00892">
    <property type="entry name" value="EamA"/>
    <property type="match status" value="2"/>
</dbReference>
<feature type="transmembrane region" description="Helical" evidence="5">
    <location>
        <begin position="214"/>
        <end position="234"/>
    </location>
</feature>
<proteinExistence type="predicted"/>
<protein>
    <submittedName>
        <fullName evidence="7">Drug/metabolite transporter (DMT)-like permease</fullName>
    </submittedName>
</protein>
<dbReference type="SUPFAM" id="SSF103481">
    <property type="entry name" value="Multidrug resistance efflux transporter EmrE"/>
    <property type="match status" value="2"/>
</dbReference>
<evidence type="ECO:0000256" key="4">
    <source>
        <dbReference type="ARBA" id="ARBA00023136"/>
    </source>
</evidence>
<feature type="transmembrane region" description="Helical" evidence="5">
    <location>
        <begin position="96"/>
        <end position="116"/>
    </location>
</feature>
<keyword evidence="4 5" id="KW-0472">Membrane</keyword>
<feature type="transmembrane region" description="Helical" evidence="5">
    <location>
        <begin position="128"/>
        <end position="148"/>
    </location>
</feature>
<evidence type="ECO:0000256" key="3">
    <source>
        <dbReference type="ARBA" id="ARBA00022989"/>
    </source>
</evidence>